<gene>
    <name evidence="5" type="ORF">AUP42_15480</name>
</gene>
<dbReference type="InterPro" id="IPR036388">
    <property type="entry name" value="WH-like_DNA-bd_sf"/>
</dbReference>
<name>A0A154L8N7_9PROT</name>
<dbReference type="PANTHER" id="PTHR43537">
    <property type="entry name" value="TRANSCRIPTIONAL REGULATOR, GNTR FAMILY"/>
    <property type="match status" value="1"/>
</dbReference>
<keyword evidence="2" id="KW-0238">DNA-binding</keyword>
<organism evidence="5 6">
    <name type="scientific">Thalassospira lucentensis</name>
    <dbReference type="NCBI Taxonomy" id="168935"/>
    <lineage>
        <taxon>Bacteria</taxon>
        <taxon>Pseudomonadati</taxon>
        <taxon>Pseudomonadota</taxon>
        <taxon>Alphaproteobacteria</taxon>
        <taxon>Rhodospirillales</taxon>
        <taxon>Thalassospiraceae</taxon>
        <taxon>Thalassospira</taxon>
    </lineage>
</organism>
<evidence type="ECO:0000313" key="5">
    <source>
        <dbReference type="EMBL" id="KZB66924.1"/>
    </source>
</evidence>
<dbReference type="CDD" id="cd07377">
    <property type="entry name" value="WHTH_GntR"/>
    <property type="match status" value="1"/>
</dbReference>
<dbReference type="EMBL" id="LPVY01000005">
    <property type="protein sequence ID" value="KZB66924.1"/>
    <property type="molecule type" value="Genomic_DNA"/>
</dbReference>
<dbReference type="InterPro" id="IPR036390">
    <property type="entry name" value="WH_DNA-bd_sf"/>
</dbReference>
<dbReference type="RefSeq" id="WP_062950332.1">
    <property type="nucleotide sequence ID" value="NZ_LPVY01000005.1"/>
</dbReference>
<feature type="domain" description="HTH gntR-type" evidence="4">
    <location>
        <begin position="3"/>
        <end position="71"/>
    </location>
</feature>
<dbReference type="SUPFAM" id="SSF46785">
    <property type="entry name" value="Winged helix' DNA-binding domain"/>
    <property type="match status" value="1"/>
</dbReference>
<dbReference type="PRINTS" id="PR00035">
    <property type="entry name" value="HTHGNTR"/>
</dbReference>
<dbReference type="Proteomes" id="UP000076335">
    <property type="component" value="Unassembled WGS sequence"/>
</dbReference>
<protein>
    <submittedName>
        <fullName evidence="5">GntR family transcriptional regulator</fullName>
    </submittedName>
</protein>
<keyword evidence="3" id="KW-0804">Transcription</keyword>
<dbReference type="InterPro" id="IPR011711">
    <property type="entry name" value="GntR_C"/>
</dbReference>
<dbReference type="SMART" id="SM00895">
    <property type="entry name" value="FCD"/>
    <property type="match status" value="1"/>
</dbReference>
<dbReference type="AlphaFoldDB" id="A0A154L8N7"/>
<proteinExistence type="predicted"/>
<evidence type="ECO:0000259" key="4">
    <source>
        <dbReference type="PROSITE" id="PS50949"/>
    </source>
</evidence>
<dbReference type="Pfam" id="PF00392">
    <property type="entry name" value="GntR"/>
    <property type="match status" value="1"/>
</dbReference>
<dbReference type="PROSITE" id="PS50949">
    <property type="entry name" value="HTH_GNTR"/>
    <property type="match status" value="1"/>
</dbReference>
<dbReference type="SMART" id="SM00345">
    <property type="entry name" value="HTH_GNTR"/>
    <property type="match status" value="1"/>
</dbReference>
<evidence type="ECO:0000256" key="2">
    <source>
        <dbReference type="ARBA" id="ARBA00023125"/>
    </source>
</evidence>
<evidence type="ECO:0000256" key="3">
    <source>
        <dbReference type="ARBA" id="ARBA00023163"/>
    </source>
</evidence>
<dbReference type="SUPFAM" id="SSF48008">
    <property type="entry name" value="GntR ligand-binding domain-like"/>
    <property type="match status" value="1"/>
</dbReference>
<dbReference type="GO" id="GO:0003677">
    <property type="term" value="F:DNA binding"/>
    <property type="evidence" value="ECO:0007669"/>
    <property type="project" value="UniProtKB-KW"/>
</dbReference>
<evidence type="ECO:0000256" key="1">
    <source>
        <dbReference type="ARBA" id="ARBA00023015"/>
    </source>
</evidence>
<dbReference type="OrthoDB" id="7347280at2"/>
<reference evidence="5 6" key="1">
    <citation type="submission" date="2015-12" db="EMBL/GenBank/DDBJ databases">
        <title>Genome sequence of Thalassospira lucentensis MCCC 1A02072.</title>
        <authorList>
            <person name="Lu L."/>
            <person name="Lai Q."/>
            <person name="Shao Z."/>
            <person name="Qian P."/>
        </authorList>
    </citation>
    <scope>NUCLEOTIDE SEQUENCE [LARGE SCALE GENOMIC DNA]</scope>
    <source>
        <strain evidence="5 6">MCCC 1A02072</strain>
    </source>
</reference>
<evidence type="ECO:0000313" key="6">
    <source>
        <dbReference type="Proteomes" id="UP000076335"/>
    </source>
</evidence>
<dbReference type="Gene3D" id="1.20.120.530">
    <property type="entry name" value="GntR ligand-binding domain-like"/>
    <property type="match status" value="1"/>
</dbReference>
<dbReference type="InterPro" id="IPR008920">
    <property type="entry name" value="TF_FadR/GntR_C"/>
</dbReference>
<dbReference type="InterPro" id="IPR000524">
    <property type="entry name" value="Tscrpt_reg_HTH_GntR"/>
</dbReference>
<keyword evidence="1" id="KW-0805">Transcription regulation</keyword>
<dbReference type="GO" id="GO:0003700">
    <property type="term" value="F:DNA-binding transcription factor activity"/>
    <property type="evidence" value="ECO:0007669"/>
    <property type="project" value="InterPro"/>
</dbReference>
<dbReference type="PANTHER" id="PTHR43537:SF5">
    <property type="entry name" value="UXU OPERON TRANSCRIPTIONAL REGULATOR"/>
    <property type="match status" value="1"/>
</dbReference>
<dbReference type="Pfam" id="PF07729">
    <property type="entry name" value="FCD"/>
    <property type="match status" value="1"/>
</dbReference>
<sequence length="223" mass="25337">MNDIATQGLAEKLRTSFAAGEFVKNGRVIAERELAEQLDVGRRALRKALDQLESDGLIWRRQGQGTFVGTPPTPRLRKLEGLATRTSPFEIMEVRQEIEPSMARFAALRASQADIDTMRTMIENAAKAQNQGEYEKWDAAFHQKLAESVRNTLFLAVFEAVSAVRREAAWARMRESSHSDRLINDLSAQHREIVDAIEQRDPKRAEDAMRRHLVQVEQALKQI</sequence>
<accession>A0A154L8N7</accession>
<dbReference type="Gene3D" id="1.10.10.10">
    <property type="entry name" value="Winged helix-like DNA-binding domain superfamily/Winged helix DNA-binding domain"/>
    <property type="match status" value="1"/>
</dbReference>
<comment type="caution">
    <text evidence="5">The sequence shown here is derived from an EMBL/GenBank/DDBJ whole genome shotgun (WGS) entry which is preliminary data.</text>
</comment>